<proteinExistence type="predicted"/>
<evidence type="ECO:0000256" key="10">
    <source>
        <dbReference type="ARBA" id="ARBA00022989"/>
    </source>
</evidence>
<dbReference type="InterPro" id="IPR005467">
    <property type="entry name" value="His_kinase_dom"/>
</dbReference>
<keyword evidence="4" id="KW-0597">Phosphoprotein</keyword>
<feature type="domain" description="Histidine kinase" evidence="14">
    <location>
        <begin position="226"/>
        <end position="440"/>
    </location>
</feature>
<dbReference type="GO" id="GO:0005886">
    <property type="term" value="C:plasma membrane"/>
    <property type="evidence" value="ECO:0007669"/>
    <property type="project" value="TreeGrafter"/>
</dbReference>
<evidence type="ECO:0000256" key="8">
    <source>
        <dbReference type="ARBA" id="ARBA00022777"/>
    </source>
</evidence>
<dbReference type="Gene3D" id="1.10.287.130">
    <property type="match status" value="1"/>
</dbReference>
<evidence type="ECO:0000313" key="15">
    <source>
        <dbReference type="EMBL" id="KKN42938.1"/>
    </source>
</evidence>
<dbReference type="InterPro" id="IPR036890">
    <property type="entry name" value="HATPase_C_sf"/>
</dbReference>
<dbReference type="InterPro" id="IPR036097">
    <property type="entry name" value="HisK_dim/P_sf"/>
</dbReference>
<feature type="transmembrane region" description="Helical" evidence="13">
    <location>
        <begin position="147"/>
        <end position="169"/>
    </location>
</feature>
<comment type="subcellular location">
    <subcellularLocation>
        <location evidence="2">Membrane</location>
        <topology evidence="2">Multi-pass membrane protein</topology>
    </subcellularLocation>
</comment>
<evidence type="ECO:0000256" key="9">
    <source>
        <dbReference type="ARBA" id="ARBA00022840"/>
    </source>
</evidence>
<dbReference type="SUPFAM" id="SSF47384">
    <property type="entry name" value="Homodimeric domain of signal transducing histidine kinase"/>
    <property type="match status" value="1"/>
</dbReference>
<dbReference type="EC" id="2.7.13.3" evidence="3"/>
<dbReference type="AlphaFoldDB" id="A0A0F9TNG0"/>
<dbReference type="InterPro" id="IPR003594">
    <property type="entry name" value="HATPase_dom"/>
</dbReference>
<evidence type="ECO:0000256" key="1">
    <source>
        <dbReference type="ARBA" id="ARBA00000085"/>
    </source>
</evidence>
<dbReference type="CDD" id="cd00082">
    <property type="entry name" value="HisKA"/>
    <property type="match status" value="1"/>
</dbReference>
<dbReference type="GO" id="GO:0000155">
    <property type="term" value="F:phosphorelay sensor kinase activity"/>
    <property type="evidence" value="ECO:0007669"/>
    <property type="project" value="InterPro"/>
</dbReference>
<accession>A0A0F9TNG0</accession>
<organism evidence="15">
    <name type="scientific">marine sediment metagenome</name>
    <dbReference type="NCBI Taxonomy" id="412755"/>
    <lineage>
        <taxon>unclassified sequences</taxon>
        <taxon>metagenomes</taxon>
        <taxon>ecological metagenomes</taxon>
    </lineage>
</organism>
<reference evidence="15" key="1">
    <citation type="journal article" date="2015" name="Nature">
        <title>Complex archaea that bridge the gap between prokaryotes and eukaryotes.</title>
        <authorList>
            <person name="Spang A."/>
            <person name="Saw J.H."/>
            <person name="Jorgensen S.L."/>
            <person name="Zaremba-Niedzwiedzka K."/>
            <person name="Martijn J."/>
            <person name="Lind A.E."/>
            <person name="van Eijk R."/>
            <person name="Schleper C."/>
            <person name="Guy L."/>
            <person name="Ettema T.J."/>
        </authorList>
    </citation>
    <scope>NUCLEOTIDE SEQUENCE</scope>
</reference>
<evidence type="ECO:0000256" key="11">
    <source>
        <dbReference type="ARBA" id="ARBA00023012"/>
    </source>
</evidence>
<dbReference type="SMART" id="SM00388">
    <property type="entry name" value="HisKA"/>
    <property type="match status" value="1"/>
</dbReference>
<dbReference type="PANTHER" id="PTHR45436:SF14">
    <property type="entry name" value="SENSOR PROTEIN QSEC"/>
    <property type="match status" value="1"/>
</dbReference>
<dbReference type="InterPro" id="IPR003661">
    <property type="entry name" value="HisK_dim/P_dom"/>
</dbReference>
<evidence type="ECO:0000256" key="2">
    <source>
        <dbReference type="ARBA" id="ARBA00004141"/>
    </source>
</evidence>
<evidence type="ECO:0000256" key="5">
    <source>
        <dbReference type="ARBA" id="ARBA00022679"/>
    </source>
</evidence>
<evidence type="ECO:0000256" key="12">
    <source>
        <dbReference type="ARBA" id="ARBA00023136"/>
    </source>
</evidence>
<dbReference type="Pfam" id="PF02518">
    <property type="entry name" value="HATPase_c"/>
    <property type="match status" value="1"/>
</dbReference>
<keyword evidence="5" id="KW-0808">Transferase</keyword>
<protein>
    <recommendedName>
        <fullName evidence="3">histidine kinase</fullName>
        <ecNumber evidence="3">2.7.13.3</ecNumber>
    </recommendedName>
</protein>
<comment type="catalytic activity">
    <reaction evidence="1">
        <text>ATP + protein L-histidine = ADP + protein N-phospho-L-histidine.</text>
        <dbReference type="EC" id="2.7.13.3"/>
    </reaction>
</comment>
<comment type="caution">
    <text evidence="15">The sequence shown here is derived from an EMBL/GenBank/DDBJ whole genome shotgun (WGS) entry which is preliminary data.</text>
</comment>
<keyword evidence="8" id="KW-0418">Kinase</keyword>
<dbReference type="InterPro" id="IPR050428">
    <property type="entry name" value="TCS_sensor_his_kinase"/>
</dbReference>
<name>A0A0F9TNG0_9ZZZZ</name>
<keyword evidence="9" id="KW-0067">ATP-binding</keyword>
<dbReference type="CDD" id="cd00075">
    <property type="entry name" value="HATPase"/>
    <property type="match status" value="1"/>
</dbReference>
<evidence type="ECO:0000256" key="4">
    <source>
        <dbReference type="ARBA" id="ARBA00022553"/>
    </source>
</evidence>
<dbReference type="SMART" id="SM00387">
    <property type="entry name" value="HATPase_c"/>
    <property type="match status" value="1"/>
</dbReference>
<keyword evidence="6 13" id="KW-0812">Transmembrane</keyword>
<dbReference type="Pfam" id="PF00512">
    <property type="entry name" value="HisKA"/>
    <property type="match status" value="1"/>
</dbReference>
<dbReference type="PANTHER" id="PTHR45436">
    <property type="entry name" value="SENSOR HISTIDINE KINASE YKOH"/>
    <property type="match status" value="1"/>
</dbReference>
<evidence type="ECO:0000256" key="6">
    <source>
        <dbReference type="ARBA" id="ARBA00022692"/>
    </source>
</evidence>
<dbReference type="InterPro" id="IPR004358">
    <property type="entry name" value="Sig_transdc_His_kin-like_C"/>
</dbReference>
<dbReference type="PRINTS" id="PR00344">
    <property type="entry name" value="BCTRLSENSOR"/>
</dbReference>
<evidence type="ECO:0000256" key="7">
    <source>
        <dbReference type="ARBA" id="ARBA00022741"/>
    </source>
</evidence>
<keyword evidence="7" id="KW-0547">Nucleotide-binding</keyword>
<evidence type="ECO:0000256" key="3">
    <source>
        <dbReference type="ARBA" id="ARBA00012438"/>
    </source>
</evidence>
<dbReference type="EMBL" id="LAZR01001547">
    <property type="protein sequence ID" value="KKN42938.1"/>
    <property type="molecule type" value="Genomic_DNA"/>
</dbReference>
<dbReference type="Gene3D" id="3.30.565.10">
    <property type="entry name" value="Histidine kinase-like ATPase, C-terminal domain"/>
    <property type="match status" value="1"/>
</dbReference>
<gene>
    <name evidence="15" type="ORF">LCGC14_0708280</name>
</gene>
<dbReference type="GO" id="GO:0005524">
    <property type="term" value="F:ATP binding"/>
    <property type="evidence" value="ECO:0007669"/>
    <property type="project" value="UniProtKB-KW"/>
</dbReference>
<keyword evidence="12 13" id="KW-0472">Membrane</keyword>
<dbReference type="SUPFAM" id="SSF55874">
    <property type="entry name" value="ATPase domain of HSP90 chaperone/DNA topoisomerase II/histidine kinase"/>
    <property type="match status" value="1"/>
</dbReference>
<evidence type="ECO:0000256" key="13">
    <source>
        <dbReference type="SAM" id="Phobius"/>
    </source>
</evidence>
<keyword evidence="10 13" id="KW-1133">Transmembrane helix</keyword>
<keyword evidence="11" id="KW-0902">Two-component regulatory system</keyword>
<evidence type="ECO:0000259" key="14">
    <source>
        <dbReference type="PROSITE" id="PS50109"/>
    </source>
</evidence>
<sequence>MKSIRLYLLLALLATITLVNFVSLLHGYQSSMQKAESLFDSRLKSTAMLIKLANSAKQNQQHSAEKEDPYTFFQIFNESGNELIIHSSNAPHIMLGELSEGFHDVNFASYRWRNYVHEDTKLQRWIVVAERIDIRYILAEDVVLESLVPIVLAIPVSALIIWFAVGLGLKPLTLFATQLSHKRVDDLSPITLERVPSELTTVVNSTNSLLLRLEEAFDREQRFSADAAHELRTPVSVLKVHLHNLGTRLGRQDEDIVLLTEGVERMGHLIEQILALYRTSPDQAAVKFEQVDVFKTVQSLIAFNYDTFDRKQQTIDLDGESHVIEANLFALETLVMNLINNANKYTPEQGEIHVEVKRHELGVLLRVEDSGPGIPEAQRERVFERFYRLHGDRHDSGVVGCGLGLTIVKHIADLHHATINLGTSANGGGLRVDVIFPLRAISHA</sequence>
<dbReference type="PROSITE" id="PS50109">
    <property type="entry name" value="HIS_KIN"/>
    <property type="match status" value="1"/>
</dbReference>